<evidence type="ECO:0000256" key="6">
    <source>
        <dbReference type="SAM" id="SignalP"/>
    </source>
</evidence>
<dbReference type="PANTHER" id="PTHR31776">
    <property type="entry name" value="ALPHA-L-ARABINOFURANOSIDASE 1"/>
    <property type="match status" value="1"/>
</dbReference>
<dbReference type="SUPFAM" id="SSF49785">
    <property type="entry name" value="Galactose-binding domain-like"/>
    <property type="match status" value="1"/>
</dbReference>
<evidence type="ECO:0000259" key="7">
    <source>
        <dbReference type="SMART" id="SM00813"/>
    </source>
</evidence>
<name>A0ABY4IA39_CHIFI</name>
<evidence type="ECO:0000256" key="4">
    <source>
        <dbReference type="ARBA" id="ARBA00022729"/>
    </source>
</evidence>
<dbReference type="InterPro" id="IPR017853">
    <property type="entry name" value="GH"/>
</dbReference>
<accession>A0ABY4IA39</accession>
<evidence type="ECO:0000256" key="1">
    <source>
        <dbReference type="ARBA" id="ARBA00001462"/>
    </source>
</evidence>
<dbReference type="InterPro" id="IPR008979">
    <property type="entry name" value="Galactose-bd-like_sf"/>
</dbReference>
<evidence type="ECO:0000256" key="2">
    <source>
        <dbReference type="ARBA" id="ARBA00007186"/>
    </source>
</evidence>
<dbReference type="Pfam" id="PF06964">
    <property type="entry name" value="Alpha-L-AF_C"/>
    <property type="match status" value="1"/>
</dbReference>
<dbReference type="Pfam" id="PF02018">
    <property type="entry name" value="CBM_4_9"/>
    <property type="match status" value="1"/>
</dbReference>
<dbReference type="Gene3D" id="2.115.10.20">
    <property type="entry name" value="Glycosyl hydrolase domain, family 43"/>
    <property type="match status" value="1"/>
</dbReference>
<feature type="signal peptide" evidence="6">
    <location>
        <begin position="1"/>
        <end position="29"/>
    </location>
</feature>
<dbReference type="SUPFAM" id="SSF51445">
    <property type="entry name" value="(Trans)glycosidases"/>
    <property type="match status" value="1"/>
</dbReference>
<feature type="chain" id="PRO_5045817956" description="non-reducing end alpha-L-arabinofuranosidase" evidence="6">
    <location>
        <begin position="30"/>
        <end position="881"/>
    </location>
</feature>
<keyword evidence="4 6" id="KW-0732">Signal</keyword>
<dbReference type="RefSeq" id="WP_247814298.1">
    <property type="nucleotide sequence ID" value="NZ_CP095855.1"/>
</dbReference>
<dbReference type="Pfam" id="PF22847">
    <property type="entry name" value="BT_3657-like_N"/>
    <property type="match status" value="1"/>
</dbReference>
<dbReference type="Gene3D" id="2.60.120.260">
    <property type="entry name" value="Galactose-binding domain-like"/>
    <property type="match status" value="1"/>
</dbReference>
<dbReference type="EC" id="3.2.1.55" evidence="3"/>
<keyword evidence="9" id="KW-1185">Reference proteome</keyword>
<comment type="similarity">
    <text evidence="2">Belongs to the glycosyl hydrolase 51 family.</text>
</comment>
<keyword evidence="5" id="KW-0378">Hydrolase</keyword>
<dbReference type="SMART" id="SM00813">
    <property type="entry name" value="Alpha-L-AF_C"/>
    <property type="match status" value="1"/>
</dbReference>
<dbReference type="Proteomes" id="UP000830198">
    <property type="component" value="Chromosome"/>
</dbReference>
<protein>
    <recommendedName>
        <fullName evidence="3">non-reducing end alpha-L-arabinofuranosidase</fullName>
        <ecNumber evidence="3">3.2.1.55</ecNumber>
    </recommendedName>
</protein>
<proteinExistence type="inferred from homology"/>
<comment type="catalytic activity">
    <reaction evidence="1">
        <text>Hydrolysis of terminal non-reducing alpha-L-arabinofuranoside residues in alpha-L-arabinosides.</text>
        <dbReference type="EC" id="3.2.1.55"/>
    </reaction>
</comment>
<reference evidence="8 9" key="1">
    <citation type="submission" date="2022-04" db="EMBL/GenBank/DDBJ databases">
        <title>The arsenic-methylating capacity of Chitinophaga filiformis YT5 during chitin decomposition.</title>
        <authorList>
            <person name="Chen G."/>
            <person name="Liang Y."/>
        </authorList>
    </citation>
    <scope>NUCLEOTIDE SEQUENCE [LARGE SCALE GENOMIC DNA]</scope>
    <source>
        <strain evidence="8 9">YT5</strain>
    </source>
</reference>
<evidence type="ECO:0000313" key="8">
    <source>
        <dbReference type="EMBL" id="UPK72219.1"/>
    </source>
</evidence>
<sequence>MMKHWSFLLIKHWSSLFIVMYLAAQPVIAAGHAPDSVYLFSYSTDKNNDRGGLQFAWSQDKQQWHVIGNGFVFLRSDYGRWGSEKRMISPWLIQGPDGIWHCIWSLNERDHLFAHAASADLVNWKRQSYPDISAGRNFLRPAVQYDAGQGAYAITYTDADGKQFRTTTADFKTYRPATAVNAPHYADAGVTVALPAGTATGQVHRVSWEVVDRLIKTQQVAQYKWRQESASSLQDAERFRTLQSPLRASITLQPEKAKPISKLLLGIFFEDINYAADGGLYAELVQNRDFEYALSDKDGHDPNWNSYHSWTLRGAQSTFAIDTTAPIHPNNRHYAVLDTKAPGAALVNSGYDGIPVKKGDKYELSLFANQLSGKSGKVLVRLVSPAQSNNVIAQTTITFSGNSWKKAQAVLTATADADSAQLELQPLTAGRLALDMISLFPQATFKGRKNGLRADLAQVIADIHPRFVRFPGGCVAHGDGLNNIYRWKNTIGPLETRTPQRNLWGYHQSAGLGYFEYFRFCEDIGAEPVPVVAAGVPCQNSGPSPKGGGQQGGIPMNEMDEYVQDILDLIEYANGDIHTTWGQKRAAAGHPEPFHLKYIGIGNEDLITDIFEERFTMIFNAVKKQHPEITVIGTAGPFFEGTDYEEGWDIANKLKVPMIDEHYYVSPGWFINNQDFYDKYDRSKSKVYLGEYAAHLPGRPSNIETALAEALYLTALERNGDVVSMASYAPLLAKEKHTQWTPDLIYFNNTSVKPTVNYYVQQLYGTNSGDTYLPGTISLSNEEGKEISIDGVKERVAFSIVKDTKSNTVIIKLVNLLPAAVQSGIDLSGLGIAEGTAIKTVLQGRPDSKDARPLVSDYPVSEKFNTELPAYSFTVITVKMK</sequence>
<gene>
    <name evidence="8" type="ORF">MYF79_13075</name>
</gene>
<organism evidence="8 9">
    <name type="scientific">Chitinophaga filiformis</name>
    <name type="common">Myxococcus filiformis</name>
    <name type="synonym">Flexibacter filiformis</name>
    <dbReference type="NCBI Taxonomy" id="104663"/>
    <lineage>
        <taxon>Bacteria</taxon>
        <taxon>Pseudomonadati</taxon>
        <taxon>Bacteroidota</taxon>
        <taxon>Chitinophagia</taxon>
        <taxon>Chitinophagales</taxon>
        <taxon>Chitinophagaceae</taxon>
        <taxon>Chitinophaga</taxon>
    </lineage>
</organism>
<dbReference type="Gene3D" id="3.20.20.80">
    <property type="entry name" value="Glycosidases"/>
    <property type="match status" value="1"/>
</dbReference>
<dbReference type="InterPro" id="IPR051563">
    <property type="entry name" value="Glycosyl_Hydrolase_51"/>
</dbReference>
<feature type="domain" description="Alpha-L-arabinofuranosidase C-terminal" evidence="7">
    <location>
        <begin position="690"/>
        <end position="872"/>
    </location>
</feature>
<dbReference type="EMBL" id="CP095855">
    <property type="protein sequence ID" value="UPK72219.1"/>
    <property type="molecule type" value="Genomic_DNA"/>
</dbReference>
<dbReference type="PANTHER" id="PTHR31776:SF26">
    <property type="entry name" value="SECRETED ARABINOSIDASE"/>
    <property type="match status" value="1"/>
</dbReference>
<dbReference type="InterPro" id="IPR010720">
    <property type="entry name" value="Alpha-L-AF_C"/>
</dbReference>
<dbReference type="InterPro" id="IPR055235">
    <property type="entry name" value="ASD1_cat"/>
</dbReference>
<evidence type="ECO:0000256" key="3">
    <source>
        <dbReference type="ARBA" id="ARBA00012670"/>
    </source>
</evidence>
<evidence type="ECO:0000256" key="5">
    <source>
        <dbReference type="ARBA" id="ARBA00022801"/>
    </source>
</evidence>
<dbReference type="InterPro" id="IPR055133">
    <property type="entry name" value="BT_3657-like_N"/>
</dbReference>
<evidence type="ECO:0000313" key="9">
    <source>
        <dbReference type="Proteomes" id="UP000830198"/>
    </source>
</evidence>
<dbReference type="SUPFAM" id="SSF75005">
    <property type="entry name" value="Arabinanase/levansucrase/invertase"/>
    <property type="match status" value="1"/>
</dbReference>
<dbReference type="InterPro" id="IPR003305">
    <property type="entry name" value="CenC_carb-bd"/>
</dbReference>
<dbReference type="InterPro" id="IPR023296">
    <property type="entry name" value="Glyco_hydro_beta-prop_sf"/>
</dbReference>
<dbReference type="Pfam" id="PF22848">
    <property type="entry name" value="ASD1_dom"/>
    <property type="match status" value="1"/>
</dbReference>